<sequence length="102" mass="11722">MTKIEVNAAPRRQRYAPFLLTLLLSVPAFTAQADDNSRMLNNQPQPPDVRLGPLFNAVQQAKFYPDQKTFADAVPKFDPASILADWQMQKKQRNFDLKRFVD</sequence>
<evidence type="ECO:0000256" key="1">
    <source>
        <dbReference type="SAM" id="SignalP"/>
    </source>
</evidence>
<protein>
    <submittedName>
        <fullName evidence="2">Alpha,alpha-trehalase</fullName>
    </submittedName>
</protein>
<dbReference type="InterPro" id="IPR012341">
    <property type="entry name" value="6hp_glycosidase-like_sf"/>
</dbReference>
<proteinExistence type="predicted"/>
<name>A0A7X2ML71_ENTAG</name>
<reference evidence="2 3" key="1">
    <citation type="submission" date="2019-11" db="EMBL/GenBank/DDBJ databases">
        <title>Draft Genome Sequence of Plant Growth-Promoting Rhizosphere-Associated Bacteria.</title>
        <authorList>
            <person name="Vasilyev I.Y."/>
            <person name="Radchenko V."/>
            <person name="Ilnitskaya E.V."/>
        </authorList>
    </citation>
    <scope>NUCLEOTIDE SEQUENCE [LARGE SCALE GENOMIC DNA]</scope>
    <source>
        <strain evidence="2 3">VRA_MhP_f</strain>
    </source>
</reference>
<feature type="non-terminal residue" evidence="2">
    <location>
        <position position="102"/>
    </location>
</feature>
<keyword evidence="1" id="KW-0732">Signal</keyword>
<dbReference type="InterPro" id="IPR008928">
    <property type="entry name" value="6-hairpin_glycosidase_sf"/>
</dbReference>
<dbReference type="EMBL" id="WKLC01000294">
    <property type="protein sequence ID" value="MSE15238.1"/>
    <property type="molecule type" value="Genomic_DNA"/>
</dbReference>
<dbReference type="Gene3D" id="1.50.10.10">
    <property type="match status" value="1"/>
</dbReference>
<comment type="caution">
    <text evidence="2">The sequence shown here is derived from an EMBL/GenBank/DDBJ whole genome shotgun (WGS) entry which is preliminary data.</text>
</comment>
<evidence type="ECO:0000313" key="3">
    <source>
        <dbReference type="Proteomes" id="UP000461948"/>
    </source>
</evidence>
<organism evidence="2 3">
    <name type="scientific">Enterobacter agglomerans</name>
    <name type="common">Erwinia herbicola</name>
    <name type="synonym">Pantoea agglomerans</name>
    <dbReference type="NCBI Taxonomy" id="549"/>
    <lineage>
        <taxon>Bacteria</taxon>
        <taxon>Pseudomonadati</taxon>
        <taxon>Pseudomonadota</taxon>
        <taxon>Gammaproteobacteria</taxon>
        <taxon>Enterobacterales</taxon>
        <taxon>Erwiniaceae</taxon>
        <taxon>Pantoea</taxon>
        <taxon>Pantoea agglomerans group</taxon>
    </lineage>
</organism>
<gene>
    <name evidence="2" type="ORF">GKC49_08830</name>
</gene>
<evidence type="ECO:0000313" key="2">
    <source>
        <dbReference type="EMBL" id="MSE15238.1"/>
    </source>
</evidence>
<dbReference type="AlphaFoldDB" id="A0A7X2ML71"/>
<feature type="signal peptide" evidence="1">
    <location>
        <begin position="1"/>
        <end position="33"/>
    </location>
</feature>
<dbReference type="Proteomes" id="UP000461948">
    <property type="component" value="Unassembled WGS sequence"/>
</dbReference>
<feature type="chain" id="PRO_5030978736" evidence="1">
    <location>
        <begin position="34"/>
        <end position="102"/>
    </location>
</feature>
<accession>A0A7X2ML71</accession>
<dbReference type="GO" id="GO:0005975">
    <property type="term" value="P:carbohydrate metabolic process"/>
    <property type="evidence" value="ECO:0007669"/>
    <property type="project" value="InterPro"/>
</dbReference>
<dbReference type="SUPFAM" id="SSF48208">
    <property type="entry name" value="Six-hairpin glycosidases"/>
    <property type="match status" value="1"/>
</dbReference>